<feature type="compositionally biased region" description="Low complexity" evidence="4">
    <location>
        <begin position="450"/>
        <end position="463"/>
    </location>
</feature>
<comment type="subcellular location">
    <subcellularLocation>
        <location evidence="1">Golgi apparatus</location>
    </subcellularLocation>
</comment>
<dbReference type="EMBL" id="OZ022405">
    <property type="protein sequence ID" value="CAK9435386.1"/>
    <property type="molecule type" value="Genomic_DNA"/>
</dbReference>
<dbReference type="PANTHER" id="PTHR18921:SF2">
    <property type="entry name" value="THYROID RECEPTOR-INTERACTING PROTEIN 11"/>
    <property type="match status" value="1"/>
</dbReference>
<dbReference type="GeneID" id="92205309"/>
<dbReference type="PROSITE" id="PS50913">
    <property type="entry name" value="GRIP"/>
    <property type="match status" value="1"/>
</dbReference>
<feature type="compositionally biased region" description="Low complexity" evidence="4">
    <location>
        <begin position="50"/>
        <end position="68"/>
    </location>
</feature>
<name>A0ABP0ZCI8_9ASCO</name>
<evidence type="ECO:0000256" key="1">
    <source>
        <dbReference type="ARBA" id="ARBA00004555"/>
    </source>
</evidence>
<gene>
    <name evidence="6" type="ORF">LODBEIA_P01130</name>
</gene>
<evidence type="ECO:0000313" key="6">
    <source>
        <dbReference type="EMBL" id="CAK9435386.1"/>
    </source>
</evidence>
<evidence type="ECO:0000259" key="5">
    <source>
        <dbReference type="PROSITE" id="PS50913"/>
    </source>
</evidence>
<keyword evidence="7" id="KW-1185">Reference proteome</keyword>
<protein>
    <recommendedName>
        <fullName evidence="5">GRIP domain-containing protein</fullName>
    </recommendedName>
</protein>
<evidence type="ECO:0000256" key="2">
    <source>
        <dbReference type="ARBA" id="ARBA00023034"/>
    </source>
</evidence>
<feature type="compositionally biased region" description="Basic and acidic residues" evidence="4">
    <location>
        <begin position="107"/>
        <end position="122"/>
    </location>
</feature>
<sequence length="489" mass="55415">MGKNKKKQNGNSSNNTNAVPKTNPKNDDTDAGAGKIIVENGTANLQIADGEQQSSTTEASEESGTNGSPPESKEPAVVSKSESASEVDPNSNSNSNSNSESNTDSELAAKLRKAEQERDEVQHSYDNLVSRLSSMKTVFGKMKQSELELEEKTAIVERLTMEKEDLERRNQETIERYETLLATKVDKSALHQLREENAELNNECAKLSDTLTKTRREFTLALEELQDEKYAFENTNSKLTKKVHELNQEINELNIRQGEAELEHKNIKHTIKDYEEKIDAKDREIEEARVSIRELHNVISNNQQEFTNTETRLKKEIEDTNREKEEQNKTIETLRADLKSYEALLEEMDLKTKRVEELQTEVNNKQLLIGKLRHEAIILNEHLTKALTMLKQGGDSSNKSVDRELISNVIISFLQLPRGDSKKFEALQLISGLLEWDPSQKIAAGLQHDSNSNSKNQTNKNNNDGTEAPVRQSFVSLWTEYLEKESSKK</sequence>
<evidence type="ECO:0000256" key="4">
    <source>
        <dbReference type="SAM" id="MobiDB-lite"/>
    </source>
</evidence>
<evidence type="ECO:0000313" key="7">
    <source>
        <dbReference type="Proteomes" id="UP001497383"/>
    </source>
</evidence>
<feature type="domain" description="GRIP" evidence="5">
    <location>
        <begin position="396"/>
        <end position="447"/>
    </location>
</feature>
<dbReference type="InterPro" id="IPR000237">
    <property type="entry name" value="GRIP_dom"/>
</dbReference>
<keyword evidence="2" id="KW-0333">Golgi apparatus</keyword>
<dbReference type="RefSeq" id="XP_066827051.1">
    <property type="nucleotide sequence ID" value="XM_066970984.1"/>
</dbReference>
<feature type="region of interest" description="Disordered" evidence="4">
    <location>
        <begin position="446"/>
        <end position="470"/>
    </location>
</feature>
<keyword evidence="3" id="KW-0175">Coiled coil</keyword>
<dbReference type="Proteomes" id="UP001497383">
    <property type="component" value="Chromosome 1"/>
</dbReference>
<reference evidence="6 7" key="1">
    <citation type="submission" date="2024-03" db="EMBL/GenBank/DDBJ databases">
        <authorList>
            <person name="Brejova B."/>
        </authorList>
    </citation>
    <scope>NUCLEOTIDE SEQUENCE [LARGE SCALE GENOMIC DNA]</scope>
    <source>
        <strain evidence="6 7">CBS 14171</strain>
    </source>
</reference>
<feature type="compositionally biased region" description="Low complexity" evidence="4">
    <location>
        <begin position="76"/>
        <end position="102"/>
    </location>
</feature>
<proteinExistence type="predicted"/>
<accession>A0ABP0ZCI8</accession>
<feature type="region of interest" description="Disordered" evidence="4">
    <location>
        <begin position="1"/>
        <end position="122"/>
    </location>
</feature>
<organism evidence="6 7">
    <name type="scientific">Lodderomyces beijingensis</name>
    <dbReference type="NCBI Taxonomy" id="1775926"/>
    <lineage>
        <taxon>Eukaryota</taxon>
        <taxon>Fungi</taxon>
        <taxon>Dikarya</taxon>
        <taxon>Ascomycota</taxon>
        <taxon>Saccharomycotina</taxon>
        <taxon>Pichiomycetes</taxon>
        <taxon>Debaryomycetaceae</taxon>
        <taxon>Candida/Lodderomyces clade</taxon>
        <taxon>Lodderomyces</taxon>
    </lineage>
</organism>
<dbReference type="InterPro" id="IPR019459">
    <property type="entry name" value="GRAB"/>
</dbReference>
<dbReference type="Pfam" id="PF10375">
    <property type="entry name" value="GRAB"/>
    <property type="match status" value="1"/>
</dbReference>
<evidence type="ECO:0000256" key="3">
    <source>
        <dbReference type="ARBA" id="ARBA00023054"/>
    </source>
</evidence>
<dbReference type="PANTHER" id="PTHR18921">
    <property type="entry name" value="MYOSIN HEAVY CHAIN - RELATED"/>
    <property type="match status" value="1"/>
</dbReference>